<dbReference type="EMBL" id="UYJE01000402">
    <property type="protein sequence ID" value="VDH92990.1"/>
    <property type="molecule type" value="Genomic_DNA"/>
</dbReference>
<dbReference type="InterPro" id="IPR002181">
    <property type="entry name" value="Fibrinogen_a/b/g_C_dom"/>
</dbReference>
<dbReference type="InterPro" id="IPR050373">
    <property type="entry name" value="Fibrinogen_C-term_domain"/>
</dbReference>
<dbReference type="Pfam" id="PF00147">
    <property type="entry name" value="Fibrinogen_C"/>
    <property type="match status" value="1"/>
</dbReference>
<dbReference type="InterPro" id="IPR036056">
    <property type="entry name" value="Fibrinogen-like_C"/>
</dbReference>
<dbReference type="PANTHER" id="PTHR19143">
    <property type="entry name" value="FIBRINOGEN/TENASCIN/ANGIOPOEITIN"/>
    <property type="match status" value="1"/>
</dbReference>
<evidence type="ECO:0000259" key="2">
    <source>
        <dbReference type="PROSITE" id="PS51406"/>
    </source>
</evidence>
<proteinExistence type="predicted"/>
<sequence length="243" mass="28042">MTIRQKVNIVKDKLNTVDADNWLRNVHNDRNCENGNKLRTFRQYKSYLQPSSYVKSVKFRDYRRTLSNFRCDSLPLAIETGRYTKPVTPLNERICQFCDENTIETEQHFLMNCNAKINRLTSSGKYRLRIYLGDFSGNHAYAEYKTFFVGDAASKYKLTVSGYKGNAGDSLAYHNGMTFSTKDDNRNNCAVTYKGAWWYKGCHHSNLNGLFNGAGPVGISWYHWKSSYDGMKTSTMMIRITNV</sequence>
<dbReference type="SMART" id="SM00186">
    <property type="entry name" value="FBG"/>
    <property type="match status" value="1"/>
</dbReference>
<comment type="caution">
    <text evidence="3">The sequence shown here is derived from an EMBL/GenBank/DDBJ whole genome shotgun (WGS) entry which is preliminary data.</text>
</comment>
<dbReference type="Proteomes" id="UP000596742">
    <property type="component" value="Unassembled WGS sequence"/>
</dbReference>
<feature type="domain" description="Fibrinogen C-terminal" evidence="2">
    <location>
        <begin position="114"/>
        <end position="242"/>
    </location>
</feature>
<accession>A0A8B6BP09</accession>
<dbReference type="InterPro" id="IPR014716">
    <property type="entry name" value="Fibrinogen_a/b/g_C_1"/>
</dbReference>
<dbReference type="AlphaFoldDB" id="A0A8B6BP09"/>
<evidence type="ECO:0000256" key="1">
    <source>
        <dbReference type="ARBA" id="ARBA00023157"/>
    </source>
</evidence>
<gene>
    <name evidence="3" type="ORF">MGAL_10B078564</name>
</gene>
<dbReference type="GO" id="GO:0005615">
    <property type="term" value="C:extracellular space"/>
    <property type="evidence" value="ECO:0007669"/>
    <property type="project" value="TreeGrafter"/>
</dbReference>
<dbReference type="InterPro" id="IPR020837">
    <property type="entry name" value="Fibrinogen_CS"/>
</dbReference>
<dbReference type="SUPFAM" id="SSF56496">
    <property type="entry name" value="Fibrinogen C-terminal domain-like"/>
    <property type="match status" value="1"/>
</dbReference>
<reference evidence="3" key="1">
    <citation type="submission" date="2018-11" db="EMBL/GenBank/DDBJ databases">
        <authorList>
            <person name="Alioto T."/>
            <person name="Alioto T."/>
        </authorList>
    </citation>
    <scope>NUCLEOTIDE SEQUENCE</scope>
</reference>
<dbReference type="PROSITE" id="PS51406">
    <property type="entry name" value="FIBRINOGEN_C_2"/>
    <property type="match status" value="1"/>
</dbReference>
<dbReference type="PROSITE" id="PS00514">
    <property type="entry name" value="FIBRINOGEN_C_1"/>
    <property type="match status" value="1"/>
</dbReference>
<keyword evidence="4" id="KW-1185">Reference proteome</keyword>
<dbReference type="OrthoDB" id="6154566at2759"/>
<dbReference type="Gene3D" id="3.90.215.10">
    <property type="entry name" value="Gamma Fibrinogen, chain A, domain 1"/>
    <property type="match status" value="1"/>
</dbReference>
<organism evidence="3 4">
    <name type="scientific">Mytilus galloprovincialis</name>
    <name type="common">Mediterranean mussel</name>
    <dbReference type="NCBI Taxonomy" id="29158"/>
    <lineage>
        <taxon>Eukaryota</taxon>
        <taxon>Metazoa</taxon>
        <taxon>Spiralia</taxon>
        <taxon>Lophotrochozoa</taxon>
        <taxon>Mollusca</taxon>
        <taxon>Bivalvia</taxon>
        <taxon>Autobranchia</taxon>
        <taxon>Pteriomorphia</taxon>
        <taxon>Mytilida</taxon>
        <taxon>Mytiloidea</taxon>
        <taxon>Mytilidae</taxon>
        <taxon>Mytilinae</taxon>
        <taxon>Mytilus</taxon>
    </lineage>
</organism>
<protein>
    <recommendedName>
        <fullName evidence="2">Fibrinogen C-terminal domain-containing protein</fullName>
    </recommendedName>
</protein>
<keyword evidence="1" id="KW-1015">Disulfide bond</keyword>
<name>A0A8B6BP09_MYTGA</name>
<evidence type="ECO:0000313" key="4">
    <source>
        <dbReference type="Proteomes" id="UP000596742"/>
    </source>
</evidence>
<evidence type="ECO:0000313" key="3">
    <source>
        <dbReference type="EMBL" id="VDH92990.1"/>
    </source>
</evidence>